<proteinExistence type="predicted"/>
<protein>
    <submittedName>
        <fullName evidence="2">Uncharacterized protein</fullName>
    </submittedName>
</protein>
<organism evidence="2 3">
    <name type="scientific">Penicillium desertorum</name>
    <dbReference type="NCBI Taxonomy" id="1303715"/>
    <lineage>
        <taxon>Eukaryota</taxon>
        <taxon>Fungi</taxon>
        <taxon>Dikarya</taxon>
        <taxon>Ascomycota</taxon>
        <taxon>Pezizomycotina</taxon>
        <taxon>Eurotiomycetes</taxon>
        <taxon>Eurotiomycetidae</taxon>
        <taxon>Eurotiales</taxon>
        <taxon>Aspergillaceae</taxon>
        <taxon>Penicillium</taxon>
    </lineage>
</organism>
<gene>
    <name evidence="2" type="ORF">N7530_011454</name>
</gene>
<reference evidence="2" key="1">
    <citation type="submission" date="2022-12" db="EMBL/GenBank/DDBJ databases">
        <authorList>
            <person name="Petersen C."/>
        </authorList>
    </citation>
    <scope>NUCLEOTIDE SEQUENCE</scope>
    <source>
        <strain evidence="2">IBT 17660</strain>
    </source>
</reference>
<dbReference type="OrthoDB" id="5400577at2759"/>
<dbReference type="AlphaFoldDB" id="A0A9X0BFQ1"/>
<evidence type="ECO:0000256" key="1">
    <source>
        <dbReference type="SAM" id="MobiDB-lite"/>
    </source>
</evidence>
<name>A0A9X0BFQ1_9EURO</name>
<evidence type="ECO:0000313" key="3">
    <source>
        <dbReference type="Proteomes" id="UP001147760"/>
    </source>
</evidence>
<sequence length="137" mass="16003">MEIYLRTFDLSSERQNPRQELTESRQEPSREGTIHDRHKRAAKVKAIHQRFLGVFGIAPHDYKLQKGSPAPDIVLIKEFIFWYTLSTRGRLRPDGRPTVITTLACAERFFNGFEAATGNMVAEEDRLETYRFFYEGY</sequence>
<evidence type="ECO:0000313" key="2">
    <source>
        <dbReference type="EMBL" id="KAJ5456180.1"/>
    </source>
</evidence>
<feature type="compositionally biased region" description="Basic and acidic residues" evidence="1">
    <location>
        <begin position="12"/>
        <end position="35"/>
    </location>
</feature>
<reference evidence="2" key="2">
    <citation type="journal article" date="2023" name="IMA Fungus">
        <title>Comparative genomic study of the Penicillium genus elucidates a diverse pangenome and 15 lateral gene transfer events.</title>
        <authorList>
            <person name="Petersen C."/>
            <person name="Sorensen T."/>
            <person name="Nielsen M.R."/>
            <person name="Sondergaard T.E."/>
            <person name="Sorensen J.L."/>
            <person name="Fitzpatrick D.A."/>
            <person name="Frisvad J.C."/>
            <person name="Nielsen K.L."/>
        </authorList>
    </citation>
    <scope>NUCLEOTIDE SEQUENCE</scope>
    <source>
        <strain evidence="2">IBT 17660</strain>
    </source>
</reference>
<accession>A0A9X0BFQ1</accession>
<feature type="region of interest" description="Disordered" evidence="1">
    <location>
        <begin position="12"/>
        <end position="37"/>
    </location>
</feature>
<dbReference type="Proteomes" id="UP001147760">
    <property type="component" value="Unassembled WGS sequence"/>
</dbReference>
<keyword evidence="3" id="KW-1185">Reference proteome</keyword>
<comment type="caution">
    <text evidence="2">The sequence shown here is derived from an EMBL/GenBank/DDBJ whole genome shotgun (WGS) entry which is preliminary data.</text>
</comment>
<dbReference type="EMBL" id="JAPWDO010000009">
    <property type="protein sequence ID" value="KAJ5456180.1"/>
    <property type="molecule type" value="Genomic_DNA"/>
</dbReference>